<evidence type="ECO:0000313" key="1">
    <source>
        <dbReference type="EMBL" id="KAL3520103.1"/>
    </source>
</evidence>
<gene>
    <name evidence="1" type="ORF">ACH5RR_018252</name>
</gene>
<protein>
    <submittedName>
        <fullName evidence="1">Uncharacterized protein</fullName>
    </submittedName>
</protein>
<accession>A0ABD2ZM77</accession>
<proteinExistence type="predicted"/>
<dbReference type="Proteomes" id="UP001630127">
    <property type="component" value="Unassembled WGS sequence"/>
</dbReference>
<comment type="caution">
    <text evidence="1">The sequence shown here is derived from an EMBL/GenBank/DDBJ whole genome shotgun (WGS) entry which is preliminary data.</text>
</comment>
<keyword evidence="2" id="KW-1185">Reference proteome</keyword>
<reference evidence="1 2" key="1">
    <citation type="submission" date="2024-11" db="EMBL/GenBank/DDBJ databases">
        <title>A near-complete genome assembly of Cinchona calisaya.</title>
        <authorList>
            <person name="Lian D.C."/>
            <person name="Zhao X.W."/>
            <person name="Wei L."/>
        </authorList>
    </citation>
    <scope>NUCLEOTIDE SEQUENCE [LARGE SCALE GENOMIC DNA]</scope>
    <source>
        <tissue evidence="1">Nenye</tissue>
    </source>
</reference>
<name>A0ABD2ZM77_9GENT</name>
<evidence type="ECO:0000313" key="2">
    <source>
        <dbReference type="Proteomes" id="UP001630127"/>
    </source>
</evidence>
<sequence>MRYPTDDNPVYSIEIIDSLAQEIFGEGCEAKTGKQVETAIEESRKLGKLLGHHLQGPHHPFCQQALNLQPSHYHLHHHHPLFVSTAAFITF</sequence>
<organism evidence="1 2">
    <name type="scientific">Cinchona calisaya</name>
    <dbReference type="NCBI Taxonomy" id="153742"/>
    <lineage>
        <taxon>Eukaryota</taxon>
        <taxon>Viridiplantae</taxon>
        <taxon>Streptophyta</taxon>
        <taxon>Embryophyta</taxon>
        <taxon>Tracheophyta</taxon>
        <taxon>Spermatophyta</taxon>
        <taxon>Magnoliopsida</taxon>
        <taxon>eudicotyledons</taxon>
        <taxon>Gunneridae</taxon>
        <taxon>Pentapetalae</taxon>
        <taxon>asterids</taxon>
        <taxon>lamiids</taxon>
        <taxon>Gentianales</taxon>
        <taxon>Rubiaceae</taxon>
        <taxon>Cinchonoideae</taxon>
        <taxon>Cinchoneae</taxon>
        <taxon>Cinchona</taxon>
    </lineage>
</organism>
<dbReference type="EMBL" id="JBJUIK010000008">
    <property type="protein sequence ID" value="KAL3520103.1"/>
    <property type="molecule type" value="Genomic_DNA"/>
</dbReference>
<dbReference type="AlphaFoldDB" id="A0ABD2ZM77"/>